<feature type="active site" evidence="6">
    <location>
        <position position="573"/>
    </location>
</feature>
<dbReference type="EC" id="3.2.1.-" evidence="9"/>
<dbReference type="STRING" id="289078.A0A2X0KBE6"/>
<feature type="active site" description="Proton donor" evidence="6">
    <location>
        <position position="442"/>
    </location>
</feature>
<evidence type="ECO:0000256" key="4">
    <source>
        <dbReference type="ARBA" id="ARBA00022801"/>
    </source>
</evidence>
<dbReference type="GO" id="GO:0004571">
    <property type="term" value="F:mannosyl-oligosaccharide 1,2-alpha-mannosidase activity"/>
    <property type="evidence" value="ECO:0007669"/>
    <property type="project" value="InterPro"/>
</dbReference>
<accession>A0A2X0KBE6</accession>
<dbReference type="AlphaFoldDB" id="A0A2X0KBE6"/>
<keyword evidence="7" id="KW-0106">Calcium</keyword>
<evidence type="ECO:0000256" key="1">
    <source>
        <dbReference type="ARBA" id="ARBA00001913"/>
    </source>
</evidence>
<dbReference type="GO" id="GO:0005509">
    <property type="term" value="F:calcium ion binding"/>
    <property type="evidence" value="ECO:0007669"/>
    <property type="project" value="InterPro"/>
</dbReference>
<evidence type="ECO:0000256" key="6">
    <source>
        <dbReference type="PIRSR" id="PIRSR601382-1"/>
    </source>
</evidence>
<name>A0A2X0KBE6_9BASI</name>
<sequence>MSASYLPELLHRDRGGSSSSSSSSSSSGHLGSHLEAREAEHAGFDARDANTHYTYDMTLALLDEEIAFPEDVRHLKPIITPRPRWGRWGPHRCWTIGGTVVLLGPLLLALFLMSVHKAQYTLVSSSKFLNNGAQPLGQKSRNGYLGDPENRWAHVSPPSNKVSPHLAADIQGAYPNKGAKHLKPIPPSTQDPWSHMPPSWKGRGWLAESRFAAEKGAASLPEQVRPPARHLASAFKYFHAATEQVVNYGRETRFGPETGRLLQVPLSELNLLHEGLHEPILNVGNLEKGDMPGGEHKRPKVQYTGRIDMSDERVHEEGHRREWVKRAFLHAWEGYKTQWGHDEVKPVSGGSTDHFNGWGAVIIDSLDTLLIMGLNEEYNLAREHVSAVDFSYTIFSGTDSNAKSPPKAPELEKLVLPTQREPPLPMSSLYGFPLRHSMSYFETTIRYLGGLISAYDLSGDPLMLNRATELGTWMVAGLNTNFAVPNNNFFLGENPSDSFHSTAWLAEVGTLSLEFTRLSMISGDETYYQAVQRTTNKLNEVSTKGPSHLLPMSVNVASSGPEVGTVSFGGCSDSYYEYLIKMAHLLGDYDNGQYARMYKDAIDAAYGSIIRPVGVVPDHPNLINIGDNNSRGSNYVPKLEHLTCFAGGMLGLGAKLLAREKDLETGEAFTETCQWAYESSPTGLMPENLLFFLPDDPALPQTKEGLGQPPAGIQQSDTSYIGRPETIESVFYMWRITGDRVWQDRGWRMFVDWVSHSIAEFGFAGLVNVNDASDVERRDSQESFVLAETLKYYYLLFADREHISLDDYVFNTEAHPFALPPRGRGRPKKLWKGAKVSPEESARGQGTVVQLWDRIKQVAKFNANIE</sequence>
<keyword evidence="12" id="KW-1185">Reference proteome</keyword>
<dbReference type="InterPro" id="IPR050749">
    <property type="entry name" value="Glycosyl_Hydrolase_47"/>
</dbReference>
<dbReference type="Proteomes" id="UP000249723">
    <property type="component" value="Unassembled WGS sequence"/>
</dbReference>
<dbReference type="OrthoDB" id="8118055at2759"/>
<evidence type="ECO:0000256" key="3">
    <source>
        <dbReference type="ARBA" id="ARBA00007658"/>
    </source>
</evidence>
<keyword evidence="5 8" id="KW-1015">Disulfide bond</keyword>
<dbReference type="GO" id="GO:0005783">
    <property type="term" value="C:endoplasmic reticulum"/>
    <property type="evidence" value="ECO:0007669"/>
    <property type="project" value="TreeGrafter"/>
</dbReference>
<evidence type="ECO:0000256" key="7">
    <source>
        <dbReference type="PIRSR" id="PIRSR601382-2"/>
    </source>
</evidence>
<dbReference type="GO" id="GO:0005975">
    <property type="term" value="P:carbohydrate metabolic process"/>
    <property type="evidence" value="ECO:0007669"/>
    <property type="project" value="InterPro"/>
</dbReference>
<evidence type="ECO:0000256" key="10">
    <source>
        <dbReference type="SAM" id="MobiDB-lite"/>
    </source>
</evidence>
<feature type="active site" description="Proton donor" evidence="6">
    <location>
        <position position="687"/>
    </location>
</feature>
<feature type="active site" evidence="6">
    <location>
        <position position="725"/>
    </location>
</feature>
<protein>
    <recommendedName>
        <fullName evidence="9">alpha-1,2-Mannosidase</fullName>
        <ecNumber evidence="9">3.2.1.-</ecNumber>
    </recommendedName>
</protein>
<dbReference type="InterPro" id="IPR012341">
    <property type="entry name" value="6hp_glycosidase-like_sf"/>
</dbReference>
<feature type="binding site" evidence="7">
    <location>
        <position position="812"/>
    </location>
    <ligand>
        <name>Ca(2+)</name>
        <dbReference type="ChEBI" id="CHEBI:29108"/>
    </ligand>
</feature>
<proteinExistence type="inferred from homology"/>
<feature type="compositionally biased region" description="Low complexity" evidence="10">
    <location>
        <begin position="16"/>
        <end position="31"/>
    </location>
</feature>
<evidence type="ECO:0000313" key="12">
    <source>
        <dbReference type="Proteomes" id="UP000249723"/>
    </source>
</evidence>
<reference evidence="12" key="1">
    <citation type="submission" date="2016-10" db="EMBL/GenBank/DDBJ databases">
        <authorList>
            <person name="Jeantristanb JTB J.-T."/>
            <person name="Ricardo R."/>
        </authorList>
    </citation>
    <scope>NUCLEOTIDE SEQUENCE [LARGE SCALE GENOMIC DNA]</scope>
</reference>
<dbReference type="PRINTS" id="PR00747">
    <property type="entry name" value="GLYHDRLASE47"/>
</dbReference>
<evidence type="ECO:0000256" key="5">
    <source>
        <dbReference type="ARBA" id="ARBA00023157"/>
    </source>
</evidence>
<feature type="disulfide bond" evidence="8">
    <location>
        <begin position="644"/>
        <end position="673"/>
    </location>
</feature>
<evidence type="ECO:0000256" key="2">
    <source>
        <dbReference type="ARBA" id="ARBA00004922"/>
    </source>
</evidence>
<evidence type="ECO:0000256" key="8">
    <source>
        <dbReference type="PIRSR" id="PIRSR601382-3"/>
    </source>
</evidence>
<comment type="cofactor">
    <cofactor evidence="1 7">
        <name>Ca(2+)</name>
        <dbReference type="ChEBI" id="CHEBI:29108"/>
    </cofactor>
</comment>
<dbReference type="Gene3D" id="1.50.10.10">
    <property type="match status" value="1"/>
</dbReference>
<dbReference type="GO" id="GO:0036503">
    <property type="term" value="P:ERAD pathway"/>
    <property type="evidence" value="ECO:0007669"/>
    <property type="project" value="UniProtKB-ARBA"/>
</dbReference>
<evidence type="ECO:0000256" key="9">
    <source>
        <dbReference type="RuleBase" id="RU361193"/>
    </source>
</evidence>
<comment type="pathway">
    <text evidence="2">Protein modification; protein glycosylation.</text>
</comment>
<dbReference type="PANTHER" id="PTHR11742:SF103">
    <property type="entry name" value="ENDOPLASMIC RETICULUM MANNOSIDASE MNL2-RELATED"/>
    <property type="match status" value="1"/>
</dbReference>
<keyword evidence="7" id="KW-0479">Metal-binding</keyword>
<keyword evidence="4 9" id="KW-0378">Hydrolase</keyword>
<organism evidence="11 12">
    <name type="scientific">Microbotryum saponariae</name>
    <dbReference type="NCBI Taxonomy" id="289078"/>
    <lineage>
        <taxon>Eukaryota</taxon>
        <taxon>Fungi</taxon>
        <taxon>Dikarya</taxon>
        <taxon>Basidiomycota</taxon>
        <taxon>Pucciniomycotina</taxon>
        <taxon>Microbotryomycetes</taxon>
        <taxon>Microbotryales</taxon>
        <taxon>Microbotryaceae</taxon>
        <taxon>Microbotryum</taxon>
    </lineage>
</organism>
<feature type="region of interest" description="Disordered" evidence="10">
    <location>
        <begin position="1"/>
        <end position="32"/>
    </location>
</feature>
<dbReference type="EMBL" id="FMWP01000014">
    <property type="protein sequence ID" value="SCZ90139.1"/>
    <property type="molecule type" value="Genomic_DNA"/>
</dbReference>
<dbReference type="Pfam" id="PF01532">
    <property type="entry name" value="Glyco_hydro_47"/>
    <property type="match status" value="2"/>
</dbReference>
<gene>
    <name evidence="11" type="ORF">BZ3500_MVSOF-1268-A1-R1_CHR1-3G01799</name>
</gene>
<dbReference type="SUPFAM" id="SSF48225">
    <property type="entry name" value="Seven-hairpin glycosidases"/>
    <property type="match status" value="1"/>
</dbReference>
<dbReference type="InterPro" id="IPR036026">
    <property type="entry name" value="Seven-hairpin_glycosidases"/>
</dbReference>
<comment type="similarity">
    <text evidence="3 9">Belongs to the glycosyl hydrolase 47 family.</text>
</comment>
<dbReference type="GO" id="GO:0016020">
    <property type="term" value="C:membrane"/>
    <property type="evidence" value="ECO:0007669"/>
    <property type="project" value="InterPro"/>
</dbReference>
<dbReference type="PANTHER" id="PTHR11742">
    <property type="entry name" value="MANNOSYL-OLIGOSACCHARIDE ALPHA-1,2-MANNOSIDASE-RELATED"/>
    <property type="match status" value="1"/>
</dbReference>
<keyword evidence="9" id="KW-0326">Glycosidase</keyword>
<dbReference type="InterPro" id="IPR001382">
    <property type="entry name" value="Glyco_hydro_47"/>
</dbReference>
<evidence type="ECO:0000313" key="11">
    <source>
        <dbReference type="EMBL" id="SCZ90139.1"/>
    </source>
</evidence>